<name>A0A6M3LM83_9ZZZZ</name>
<proteinExistence type="predicted"/>
<gene>
    <name evidence="1" type="ORF">MM415B03960_0009</name>
</gene>
<evidence type="ECO:0000313" key="1">
    <source>
        <dbReference type="EMBL" id="QJA94151.1"/>
    </source>
</evidence>
<sequence>MCPKAGVTHDCVLADASAGTPSVGLMLARKNGQRHFGVKDFPTIAPRILTTEELNAAQLPPSVALTWFQEDWSAGLGGINHRLHPKQYALGKKLDASLQGKVELARQLWGATDDIAPTAYKPSGYAVVATEVWSFQERDAYLLTYATNQFVKTATPQAAAVVYRNGVEFGGSTYVPCWVAATDVPGTYIYKTGAGGAWVVSTLAVKTFKYFCRARTEEGTDIFVGANIGAGGPNVVYSTTDPTNAGAWTILSTVGNSDSEITGLVSDGTSVLVLKTNGVWVCRIGADGTAAWSENLTPEFEGMVHADNFRGAFNWNGHLLLPLGTGGMMEWVDGKLYDVSMKKYAPDQTTLHGRVIAIGGDVTRLFLLVEDTANTDCHLLMATWDSYQGVADYRWHHVATIAYTGTPVPNHAALFAEGIPSGATLHHRIWFSVECGSSNLLPYFYPLPDPDDANLGYDINDTSQLVTTLWDANMPGYNKLYSSIDFTTDNLGTTSATDHYIEVKYRVNGGSWAYVTGAQATSTLTADKQTLTFADEISGKTLELQFLFFQGTTTTTTPVLKDFTVNAALRATEIPSYLIQAYLATGQILLNGARGGTPVADLAQLKAWNAAPGEQTLTMPDGTTQDVIFLPGEFRYEEVWHGKHRRSEYVVTFLLGAV</sequence>
<organism evidence="1">
    <name type="scientific">viral metagenome</name>
    <dbReference type="NCBI Taxonomy" id="1070528"/>
    <lineage>
        <taxon>unclassified sequences</taxon>
        <taxon>metagenomes</taxon>
        <taxon>organismal metagenomes</taxon>
    </lineage>
</organism>
<protein>
    <submittedName>
        <fullName evidence="1">Uncharacterized protein</fullName>
    </submittedName>
</protein>
<accession>A0A6M3LM83</accession>
<reference evidence="1" key="1">
    <citation type="submission" date="2020-03" db="EMBL/GenBank/DDBJ databases">
        <title>The deep terrestrial virosphere.</title>
        <authorList>
            <person name="Holmfeldt K."/>
            <person name="Nilsson E."/>
            <person name="Simone D."/>
            <person name="Lopez-Fernandez M."/>
            <person name="Wu X."/>
            <person name="de Brujin I."/>
            <person name="Lundin D."/>
            <person name="Andersson A."/>
            <person name="Bertilsson S."/>
            <person name="Dopson M."/>
        </authorList>
    </citation>
    <scope>NUCLEOTIDE SEQUENCE</scope>
    <source>
        <strain evidence="1">MM415B03960</strain>
    </source>
</reference>
<dbReference type="AlphaFoldDB" id="A0A6M3LM83"/>
<dbReference type="EMBL" id="MT143207">
    <property type="protein sequence ID" value="QJA94151.1"/>
    <property type="molecule type" value="Genomic_DNA"/>
</dbReference>